<reference evidence="2 3" key="1">
    <citation type="submission" date="2017-04" db="EMBL/GenBank/DDBJ databases">
        <authorList>
            <person name="Afonso C.L."/>
            <person name="Miller P.J."/>
            <person name="Scott M.A."/>
            <person name="Spackman E."/>
            <person name="Goraichik I."/>
            <person name="Dimitrov K.M."/>
            <person name="Suarez D.L."/>
            <person name="Swayne D.E."/>
        </authorList>
    </citation>
    <scope>NUCLEOTIDE SEQUENCE [LARGE SCALE GENOMIC DNA]</scope>
    <source>
        <strain evidence="2 3">USBA 355</strain>
    </source>
</reference>
<dbReference type="RefSeq" id="WP_159460114.1">
    <property type="nucleotide sequence ID" value="NZ_FWZX01000002.1"/>
</dbReference>
<evidence type="ECO:0000313" key="2">
    <source>
        <dbReference type="EMBL" id="SMF00107.1"/>
    </source>
</evidence>
<evidence type="ECO:0000313" key="3">
    <source>
        <dbReference type="Proteomes" id="UP000192917"/>
    </source>
</evidence>
<feature type="region of interest" description="Disordered" evidence="1">
    <location>
        <begin position="1"/>
        <end position="21"/>
    </location>
</feature>
<proteinExistence type="predicted"/>
<dbReference type="Proteomes" id="UP000192917">
    <property type="component" value="Unassembled WGS sequence"/>
</dbReference>
<dbReference type="AlphaFoldDB" id="A0A1Y6BAH4"/>
<protein>
    <submittedName>
        <fullName evidence="2">Uncharacterized protein</fullName>
    </submittedName>
</protein>
<gene>
    <name evidence="2" type="ORF">SAMN05428998_102319</name>
</gene>
<evidence type="ECO:0000256" key="1">
    <source>
        <dbReference type="SAM" id="MobiDB-lite"/>
    </source>
</evidence>
<name>A0A1Y6BAH4_9PROT</name>
<dbReference type="STRING" id="560819.SAMN05428998_102319"/>
<keyword evidence="3" id="KW-1185">Reference proteome</keyword>
<sequence length="53" mass="6206">MAKPKREDDKPNKSQKERFIETARELEVDESEEAFERAFKKIVPSKIKNPTAD</sequence>
<dbReference type="EMBL" id="FWZX01000002">
    <property type="protein sequence ID" value="SMF00107.1"/>
    <property type="molecule type" value="Genomic_DNA"/>
</dbReference>
<accession>A0A1Y6BAH4</accession>
<organism evidence="2 3">
    <name type="scientific">Tistlia consotensis USBA 355</name>
    <dbReference type="NCBI Taxonomy" id="560819"/>
    <lineage>
        <taxon>Bacteria</taxon>
        <taxon>Pseudomonadati</taxon>
        <taxon>Pseudomonadota</taxon>
        <taxon>Alphaproteobacteria</taxon>
        <taxon>Rhodospirillales</taxon>
        <taxon>Rhodovibrionaceae</taxon>
        <taxon>Tistlia</taxon>
    </lineage>
</organism>